<reference evidence="3" key="1">
    <citation type="submission" date="2017-03" db="EMBL/GenBank/DDBJ databases">
        <title>Phytopthora megakarya and P. palmivora, two closely related causual agents of cacao black pod achieved similar genome size and gene model numbers by different mechanisms.</title>
        <authorList>
            <person name="Ali S."/>
            <person name="Shao J."/>
            <person name="Larry D.J."/>
            <person name="Kronmiller B."/>
            <person name="Shen D."/>
            <person name="Strem M.D."/>
            <person name="Melnick R.L."/>
            <person name="Guiltinan M.J."/>
            <person name="Tyler B.M."/>
            <person name="Meinhardt L.W."/>
            <person name="Bailey B.A."/>
        </authorList>
    </citation>
    <scope>NUCLEOTIDE SEQUENCE [LARGE SCALE GENOMIC DNA]</scope>
    <source>
        <strain evidence="3">zdho120</strain>
    </source>
</reference>
<evidence type="ECO:0000259" key="1">
    <source>
        <dbReference type="Pfam" id="PF10551"/>
    </source>
</evidence>
<dbReference type="Pfam" id="PF10551">
    <property type="entry name" value="MULE"/>
    <property type="match status" value="1"/>
</dbReference>
<sequence>MPSIGTRPNRREERTTCYYRGYKHTKAWGSSRKIVYRCSQFRKGCRGTIEYTIATMGYSSVRPHTCSNAVVASGVIDALEVMMVHDLASGVFVPVYYVLGTARDESAYWNMIHFVPQGTDRQLQPAEIICDSEDALQNAIQTQFPNTIVVGCLFHMKQAYTNSQYAALNFSLFVLLRPFWLRPSS</sequence>
<dbReference type="OrthoDB" id="112883at2759"/>
<feature type="domain" description="MULE transposase" evidence="1">
    <location>
        <begin position="92"/>
        <end position="158"/>
    </location>
</feature>
<comment type="caution">
    <text evidence="2">The sequence shown here is derived from an EMBL/GenBank/DDBJ whole genome shotgun (WGS) entry which is preliminary data.</text>
</comment>
<dbReference type="AlphaFoldDB" id="A0A225WKF9"/>
<dbReference type="InterPro" id="IPR018289">
    <property type="entry name" value="MULE_transposase_dom"/>
</dbReference>
<protein>
    <recommendedName>
        <fullName evidence="1">MULE transposase domain-containing protein</fullName>
    </recommendedName>
</protein>
<evidence type="ECO:0000313" key="3">
    <source>
        <dbReference type="Proteomes" id="UP000198211"/>
    </source>
</evidence>
<gene>
    <name evidence="2" type="ORF">PHMEG_0007840</name>
</gene>
<evidence type="ECO:0000313" key="2">
    <source>
        <dbReference type="EMBL" id="OWZ18125.1"/>
    </source>
</evidence>
<name>A0A225WKF9_9STRA</name>
<proteinExistence type="predicted"/>
<keyword evidence="3" id="KW-1185">Reference proteome</keyword>
<dbReference type="Proteomes" id="UP000198211">
    <property type="component" value="Unassembled WGS sequence"/>
</dbReference>
<accession>A0A225WKF9</accession>
<dbReference type="EMBL" id="NBNE01000638">
    <property type="protein sequence ID" value="OWZ18125.1"/>
    <property type="molecule type" value="Genomic_DNA"/>
</dbReference>
<organism evidence="2 3">
    <name type="scientific">Phytophthora megakarya</name>
    <dbReference type="NCBI Taxonomy" id="4795"/>
    <lineage>
        <taxon>Eukaryota</taxon>
        <taxon>Sar</taxon>
        <taxon>Stramenopiles</taxon>
        <taxon>Oomycota</taxon>
        <taxon>Peronosporomycetes</taxon>
        <taxon>Peronosporales</taxon>
        <taxon>Peronosporaceae</taxon>
        <taxon>Phytophthora</taxon>
    </lineage>
</organism>